<dbReference type="PANTHER" id="PTHR46922">
    <property type="entry name" value="DHHA1 DOMAIN PROTEIN"/>
    <property type="match status" value="1"/>
</dbReference>
<sequence>MRFTEHRKEKRIHGKQIVVFYHADCTDGFTSAWVAWKKFGNRAEYLPYFHDDEPPKMKNKEVYMLDMTFPEKVTRRLMKDNKTVTAIDHHVSVKSVTLMTYKSLYALSHSGCVLAWKYFFPKKPVPEFLLYIEDVDIWRQKMKGSHFLYCYLDLFDFKFDIWSGLVRDFEISEKKKRMIVTGDLFYRRDSRIVDHSINKNARLVELDGHKVYAINSNNSTNNFGEKLRTTRPPFAIIWHQKKDGGVVVSLRGVGNVDCSKIAKKYGGGGHKHSAAFRLKSLKNIPWK</sequence>
<evidence type="ECO:0000313" key="2">
    <source>
        <dbReference type="EMBL" id="OHA93082.1"/>
    </source>
</evidence>
<evidence type="ECO:0000313" key="3">
    <source>
        <dbReference type="Proteomes" id="UP000179264"/>
    </source>
</evidence>
<dbReference type="AlphaFoldDB" id="A0A1G2T7E6"/>
<dbReference type="GO" id="GO:0003676">
    <property type="term" value="F:nucleic acid binding"/>
    <property type="evidence" value="ECO:0007669"/>
    <property type="project" value="InterPro"/>
</dbReference>
<organism evidence="2 3">
    <name type="scientific">Candidatus Zambryskibacteria bacterium RIFCSPHIGHO2_02_38_10.5</name>
    <dbReference type="NCBI Taxonomy" id="1802742"/>
    <lineage>
        <taxon>Bacteria</taxon>
        <taxon>Candidatus Zambryskiibacteriota</taxon>
    </lineage>
</organism>
<reference evidence="2 3" key="1">
    <citation type="journal article" date="2016" name="Nat. Commun.">
        <title>Thousands of microbial genomes shed light on interconnected biogeochemical processes in an aquifer system.</title>
        <authorList>
            <person name="Anantharaman K."/>
            <person name="Brown C.T."/>
            <person name="Hug L.A."/>
            <person name="Sharon I."/>
            <person name="Castelle C.J."/>
            <person name="Probst A.J."/>
            <person name="Thomas B.C."/>
            <person name="Singh A."/>
            <person name="Wilkins M.J."/>
            <person name="Karaoz U."/>
            <person name="Brodie E.L."/>
            <person name="Williams K.H."/>
            <person name="Hubbard S.S."/>
            <person name="Banfield J.F."/>
        </authorList>
    </citation>
    <scope>NUCLEOTIDE SEQUENCE [LARGE SCALE GENOMIC DNA]</scope>
</reference>
<accession>A0A1G2T7E6</accession>
<protein>
    <recommendedName>
        <fullName evidence="1">DHHA1 domain-containing protein</fullName>
    </recommendedName>
</protein>
<name>A0A1G2T7E6_9BACT</name>
<evidence type="ECO:0000259" key="1">
    <source>
        <dbReference type="Pfam" id="PF02272"/>
    </source>
</evidence>
<dbReference type="Pfam" id="PF02272">
    <property type="entry name" value="DHHA1"/>
    <property type="match status" value="1"/>
</dbReference>
<dbReference type="SUPFAM" id="SSF64182">
    <property type="entry name" value="DHH phosphoesterases"/>
    <property type="match status" value="1"/>
</dbReference>
<dbReference type="PANTHER" id="PTHR46922:SF4">
    <property type="entry name" value="DHHA1 DOMAIN PROTEIN"/>
    <property type="match status" value="1"/>
</dbReference>
<comment type="caution">
    <text evidence="2">The sequence shown here is derived from an EMBL/GenBank/DDBJ whole genome shotgun (WGS) entry which is preliminary data.</text>
</comment>
<proteinExistence type="predicted"/>
<gene>
    <name evidence="2" type="ORF">A2W58_03345</name>
</gene>
<dbReference type="InterPro" id="IPR003156">
    <property type="entry name" value="DHHA1_dom"/>
</dbReference>
<dbReference type="EMBL" id="MHVL01000027">
    <property type="protein sequence ID" value="OHA93082.1"/>
    <property type="molecule type" value="Genomic_DNA"/>
</dbReference>
<dbReference type="Proteomes" id="UP000179264">
    <property type="component" value="Unassembled WGS sequence"/>
</dbReference>
<dbReference type="Gene3D" id="3.10.310.30">
    <property type="match status" value="1"/>
</dbReference>
<dbReference type="InterPro" id="IPR038763">
    <property type="entry name" value="DHH_sf"/>
</dbReference>
<feature type="domain" description="DHHA1" evidence="1">
    <location>
        <begin position="233"/>
        <end position="284"/>
    </location>
</feature>